<dbReference type="Pfam" id="PF14322">
    <property type="entry name" value="SusD-like_3"/>
    <property type="match status" value="1"/>
</dbReference>
<feature type="domain" description="RagB/SusD" evidence="6">
    <location>
        <begin position="343"/>
        <end position="593"/>
    </location>
</feature>
<dbReference type="GO" id="GO:0009279">
    <property type="term" value="C:cell outer membrane"/>
    <property type="evidence" value="ECO:0007669"/>
    <property type="project" value="UniProtKB-SubCell"/>
</dbReference>
<keyword evidence="5" id="KW-0998">Cell outer membrane</keyword>
<comment type="subcellular location">
    <subcellularLocation>
        <location evidence="1">Cell outer membrane</location>
    </subcellularLocation>
</comment>
<keyword evidence="3" id="KW-0732">Signal</keyword>
<dbReference type="Pfam" id="PF07980">
    <property type="entry name" value="SusD_RagB"/>
    <property type="match status" value="1"/>
</dbReference>
<evidence type="ECO:0000259" key="7">
    <source>
        <dbReference type="Pfam" id="PF14322"/>
    </source>
</evidence>
<accession>A0A444MQD5</accession>
<name>A0A444MQD5_9SPHI</name>
<dbReference type="PROSITE" id="PS51257">
    <property type="entry name" value="PROKAR_LIPOPROTEIN"/>
    <property type="match status" value="1"/>
</dbReference>
<feature type="domain" description="SusD-like N-terminal" evidence="7">
    <location>
        <begin position="38"/>
        <end position="233"/>
    </location>
</feature>
<keyword evidence="9" id="KW-1185">Reference proteome</keyword>
<gene>
    <name evidence="8" type="ORF">EPL05_07255</name>
</gene>
<dbReference type="InterPro" id="IPR011990">
    <property type="entry name" value="TPR-like_helical_dom_sf"/>
</dbReference>
<dbReference type="Proteomes" id="UP000286701">
    <property type="component" value="Unassembled WGS sequence"/>
</dbReference>
<proteinExistence type="inferred from homology"/>
<protein>
    <submittedName>
        <fullName evidence="8">RagB/SusD family nutrient uptake outer membrane protein</fullName>
    </submittedName>
</protein>
<dbReference type="OrthoDB" id="5694214at2"/>
<evidence type="ECO:0000313" key="8">
    <source>
        <dbReference type="EMBL" id="RWY53858.1"/>
    </source>
</evidence>
<dbReference type="InterPro" id="IPR033985">
    <property type="entry name" value="SusD-like_N"/>
</dbReference>
<evidence type="ECO:0000256" key="4">
    <source>
        <dbReference type="ARBA" id="ARBA00023136"/>
    </source>
</evidence>
<reference evidence="8 9" key="1">
    <citation type="submission" date="2019-01" db="EMBL/GenBank/DDBJ databases">
        <title>Mucilaginibacter antarcticum sp. nov., isolated from antarctic soil.</title>
        <authorList>
            <person name="Yan Y.-Q."/>
            <person name="Du Z.-J."/>
        </authorList>
    </citation>
    <scope>NUCLEOTIDE SEQUENCE [LARGE SCALE GENOMIC DNA]</scope>
    <source>
        <strain evidence="8 9">F01003</strain>
    </source>
</reference>
<dbReference type="EMBL" id="SBIW01000003">
    <property type="protein sequence ID" value="RWY53858.1"/>
    <property type="molecule type" value="Genomic_DNA"/>
</dbReference>
<comment type="similarity">
    <text evidence="2">Belongs to the SusD family.</text>
</comment>
<evidence type="ECO:0000259" key="6">
    <source>
        <dbReference type="Pfam" id="PF07980"/>
    </source>
</evidence>
<sequence>MQHFNFKNMKFKYSKNIAKIFLAGMLVISIGSCKKDGFLDVPASGTLTSKSTFETQANANLFVNDIYDRLPDGNNATDQTLEGWTDNNNCTATGHTGQAVIRNNGLSAGNSTDGPSGQLGWVRNFEQIRRCNVFLKEAEANKSAYDAAWYEQRVAEVRALRAFFYSILFRNYGGVPIIKVPLSNLDGSDILYARSTIDETVAFIETECDAVAAVLPTTQTGANVGRMTKGAALMIKGDVQLFAASPLVNKANDAAKWSKAAATLKSVMDLNVYSLFKTSNGPATGPGPLAINSTTGSGTTSSAYRDQFLAINNWNSETILARGYALPSKGHRREGFMGPVVVNGGTQAWGGFSPTQGLVDDYDMDNGLPITDPASGYDPQHPYLHRDSRFEQSIIYDGSYWQGYLITTRVGGNNAIDLGSAGDISNTGYYARKTLDESIKGQASFGAINTSNYIFYRYAETLLSYAEAQNEAVGPDASVYEAMRLVRARVLMPALTPGMSQATMRATIRRERHVELAFEDRRWYDIRRWEITTKGDAVLTKPMVGMKITGTDGSLVYTPVAGFQNKYSDYMNWLPIPTDVLNKNSKLVQNPGY</sequence>
<keyword evidence="4" id="KW-0472">Membrane</keyword>
<evidence type="ECO:0000313" key="9">
    <source>
        <dbReference type="Proteomes" id="UP000286701"/>
    </source>
</evidence>
<dbReference type="InterPro" id="IPR012944">
    <property type="entry name" value="SusD_RagB_dom"/>
</dbReference>
<organism evidence="8 9">
    <name type="scientific">Mucilaginibacter gilvus</name>
    <dbReference type="NCBI Taxonomy" id="2305909"/>
    <lineage>
        <taxon>Bacteria</taxon>
        <taxon>Pseudomonadati</taxon>
        <taxon>Bacteroidota</taxon>
        <taxon>Sphingobacteriia</taxon>
        <taxon>Sphingobacteriales</taxon>
        <taxon>Sphingobacteriaceae</taxon>
        <taxon>Mucilaginibacter</taxon>
    </lineage>
</organism>
<evidence type="ECO:0000256" key="3">
    <source>
        <dbReference type="ARBA" id="ARBA00022729"/>
    </source>
</evidence>
<dbReference type="Gene3D" id="1.25.40.390">
    <property type="match status" value="1"/>
</dbReference>
<dbReference type="AlphaFoldDB" id="A0A444MQD5"/>
<evidence type="ECO:0000256" key="1">
    <source>
        <dbReference type="ARBA" id="ARBA00004442"/>
    </source>
</evidence>
<dbReference type="SUPFAM" id="SSF48452">
    <property type="entry name" value="TPR-like"/>
    <property type="match status" value="1"/>
</dbReference>
<evidence type="ECO:0000256" key="2">
    <source>
        <dbReference type="ARBA" id="ARBA00006275"/>
    </source>
</evidence>
<evidence type="ECO:0000256" key="5">
    <source>
        <dbReference type="ARBA" id="ARBA00023237"/>
    </source>
</evidence>
<comment type="caution">
    <text evidence="8">The sequence shown here is derived from an EMBL/GenBank/DDBJ whole genome shotgun (WGS) entry which is preliminary data.</text>
</comment>